<gene>
    <name evidence="7" type="ORF">AWRI3580_g2758</name>
</gene>
<evidence type="ECO:0000256" key="5">
    <source>
        <dbReference type="PIRSR" id="PIRSR623088-3"/>
    </source>
</evidence>
<evidence type="ECO:0000256" key="2">
    <source>
        <dbReference type="ARBA" id="ARBA00022801"/>
    </source>
</evidence>
<sequence length="475" mass="55595">MIFLLHNKPYSNNNKDVQTINYNNLKDLVVIILQIRLYFLDYNTIDDIVIINDNEELNTDIEYLIKYVFNVLNIKLVDNLNSLSGNTCYKDKLINRTFSEEKCSNTYYTLYNHLTDIKYFTDRNPKVTKILSAVTFIDLITLKIPKNLISKDFIDEIENKTYIINESDYNKWTFNCNKFTRLQLLQIPLSIIRTNCKTILSNQNLDIVVILCELNYHRDNAFHNFFHAVDVLQATSILIQSLDINEVDKFTLLISTLFHDSCHNGNNNAILGKNKSIHNIFGDTSLLENIHYTLLHHLFINLLNINLINNLNYKLRSNHLKLNNFDLKLSKELILATDMHNHGDYLKILEGDLTYLNLLQIIIKAADISNVTRPLLISTQWAYRISKEFQSYELLDESKNKDMFDDHVNIGQLTIENCIKLQPKIPNGQIFFIETFASEFFGVLDDKLARENAIFHELLTNLKSNYDFWKKRVNK</sequence>
<evidence type="ECO:0000259" key="6">
    <source>
        <dbReference type="PROSITE" id="PS51845"/>
    </source>
</evidence>
<keyword evidence="1 5" id="KW-0479">Metal-binding</keyword>
<dbReference type="InterPro" id="IPR023088">
    <property type="entry name" value="PDEase"/>
</dbReference>
<dbReference type="GO" id="GO:0046872">
    <property type="term" value="F:metal ion binding"/>
    <property type="evidence" value="ECO:0007669"/>
    <property type="project" value="UniProtKB-KW"/>
</dbReference>
<comment type="caution">
    <text evidence="7">The sequence shown here is derived from an EMBL/GenBank/DDBJ whole genome shotgun (WGS) entry which is preliminary data.</text>
</comment>
<feature type="binding site" evidence="4">
    <location>
        <position position="429"/>
    </location>
    <ligand>
        <name>AMP</name>
        <dbReference type="ChEBI" id="CHEBI:456215"/>
    </ligand>
</feature>
<dbReference type="GO" id="GO:0007165">
    <property type="term" value="P:signal transduction"/>
    <property type="evidence" value="ECO:0007669"/>
    <property type="project" value="InterPro"/>
</dbReference>
<dbReference type="PANTHER" id="PTHR11347">
    <property type="entry name" value="CYCLIC NUCLEOTIDE PHOSPHODIESTERASE"/>
    <property type="match status" value="1"/>
</dbReference>
<dbReference type="InterPro" id="IPR036971">
    <property type="entry name" value="PDEase_catalytic_dom_sf"/>
</dbReference>
<dbReference type="VEuPathDB" id="FungiDB:AWRI3580_g2758"/>
<feature type="binding site" evidence="4">
    <location>
        <position position="260"/>
    </location>
    <ligand>
        <name>AMP</name>
        <dbReference type="ChEBI" id="CHEBI:456215"/>
    </ligand>
</feature>
<feature type="domain" description="PDEase" evidence="6">
    <location>
        <begin position="137"/>
        <end position="475"/>
    </location>
</feature>
<dbReference type="AlphaFoldDB" id="A0A1E5RJ32"/>
<dbReference type="Proteomes" id="UP000095358">
    <property type="component" value="Unassembled WGS sequence"/>
</dbReference>
<dbReference type="Gene3D" id="1.10.1300.10">
    <property type="entry name" value="3'5'-cyclic nucleotide phosphodiesterase, catalytic domain"/>
    <property type="match status" value="1"/>
</dbReference>
<accession>A0A1E5RJ32</accession>
<dbReference type="GO" id="GO:0004114">
    <property type="term" value="F:3',5'-cyclic-nucleotide phosphodiesterase activity"/>
    <property type="evidence" value="ECO:0007669"/>
    <property type="project" value="InterPro"/>
</dbReference>
<evidence type="ECO:0000256" key="4">
    <source>
        <dbReference type="PIRSR" id="PIRSR623088-2"/>
    </source>
</evidence>
<evidence type="ECO:0000313" key="7">
    <source>
        <dbReference type="EMBL" id="OEJ86918.1"/>
    </source>
</evidence>
<evidence type="ECO:0000256" key="1">
    <source>
        <dbReference type="ARBA" id="ARBA00022723"/>
    </source>
</evidence>
<dbReference type="PRINTS" id="PR00387">
    <property type="entry name" value="PDIESTERASE1"/>
</dbReference>
<dbReference type="PROSITE" id="PS51845">
    <property type="entry name" value="PDEASE_I_2"/>
    <property type="match status" value="1"/>
</dbReference>
<keyword evidence="2" id="KW-0378">Hydrolase</keyword>
<proteinExistence type="predicted"/>
<dbReference type="CDD" id="cd00077">
    <property type="entry name" value="HDc"/>
    <property type="match status" value="1"/>
</dbReference>
<evidence type="ECO:0000313" key="8">
    <source>
        <dbReference type="Proteomes" id="UP000095358"/>
    </source>
</evidence>
<protein>
    <submittedName>
        <fullName evidence="7">3',5'-cyclic-nucleotide phosphodiesterase 2</fullName>
    </submittedName>
</protein>
<feature type="binding site" evidence="5">
    <location>
        <position position="259"/>
    </location>
    <ligand>
        <name>Zn(2+)</name>
        <dbReference type="ChEBI" id="CHEBI:29105"/>
        <label>1</label>
    </ligand>
</feature>
<feature type="binding site" evidence="5">
    <location>
        <position position="260"/>
    </location>
    <ligand>
        <name>Zn(2+)</name>
        <dbReference type="ChEBI" id="CHEBI:29105"/>
        <label>2</label>
    </ligand>
</feature>
<feature type="binding site" evidence="5">
    <location>
        <position position="367"/>
    </location>
    <ligand>
        <name>Zn(2+)</name>
        <dbReference type="ChEBI" id="CHEBI:29105"/>
        <label>1</label>
    </ligand>
</feature>
<feature type="binding site" evidence="5">
    <location>
        <position position="260"/>
    </location>
    <ligand>
        <name>Zn(2+)</name>
        <dbReference type="ChEBI" id="CHEBI:29105"/>
        <label>1</label>
    </ligand>
</feature>
<dbReference type="STRING" id="29833.A0A1E5RJ32"/>
<dbReference type="OrthoDB" id="546632at2759"/>
<reference evidence="8" key="1">
    <citation type="journal article" date="2016" name="Genome Announc.">
        <title>Genome sequences of three species of Hanseniaspora isolated from spontaneous wine fermentations.</title>
        <authorList>
            <person name="Sternes P.R."/>
            <person name="Lee D."/>
            <person name="Kutyna D.R."/>
            <person name="Borneman A.R."/>
        </authorList>
    </citation>
    <scope>NUCLEOTIDE SEQUENCE [LARGE SCALE GENOMIC DNA]</scope>
    <source>
        <strain evidence="8">AWRI3580</strain>
    </source>
</reference>
<feature type="active site" description="Proton donor" evidence="3">
    <location>
        <position position="223"/>
    </location>
</feature>
<organism evidence="7 8">
    <name type="scientific">Hanseniaspora uvarum</name>
    <name type="common">Yeast</name>
    <name type="synonym">Kloeckera apiculata</name>
    <dbReference type="NCBI Taxonomy" id="29833"/>
    <lineage>
        <taxon>Eukaryota</taxon>
        <taxon>Fungi</taxon>
        <taxon>Dikarya</taxon>
        <taxon>Ascomycota</taxon>
        <taxon>Saccharomycotina</taxon>
        <taxon>Saccharomycetes</taxon>
        <taxon>Saccharomycodales</taxon>
        <taxon>Saccharomycodaceae</taxon>
        <taxon>Hanseniaspora</taxon>
    </lineage>
</organism>
<dbReference type="SUPFAM" id="SSF109604">
    <property type="entry name" value="HD-domain/PDEase-like"/>
    <property type="match status" value="1"/>
</dbReference>
<dbReference type="EMBL" id="LPNN01000005">
    <property type="protein sequence ID" value="OEJ86918.1"/>
    <property type="molecule type" value="Genomic_DNA"/>
</dbReference>
<feature type="binding site" evidence="4">
    <location>
        <position position="367"/>
    </location>
    <ligand>
        <name>AMP</name>
        <dbReference type="ChEBI" id="CHEBI:456215"/>
    </ligand>
</feature>
<feature type="binding site" evidence="4">
    <location>
        <begin position="223"/>
        <end position="227"/>
    </location>
    <ligand>
        <name>AMP</name>
        <dbReference type="ChEBI" id="CHEBI:456215"/>
    </ligand>
</feature>
<feature type="binding site" evidence="5">
    <location>
        <position position="227"/>
    </location>
    <ligand>
        <name>Zn(2+)</name>
        <dbReference type="ChEBI" id="CHEBI:29105"/>
        <label>1</label>
    </ligand>
</feature>
<evidence type="ECO:0000256" key="3">
    <source>
        <dbReference type="PIRSR" id="PIRSR623088-1"/>
    </source>
</evidence>
<keyword evidence="8" id="KW-1185">Reference proteome</keyword>
<dbReference type="InterPro" id="IPR003607">
    <property type="entry name" value="HD/PDEase_dom"/>
</dbReference>
<dbReference type="InterPro" id="IPR002073">
    <property type="entry name" value="PDEase_catalytic_dom"/>
</dbReference>
<name>A0A1E5RJ32_HANUV</name>
<dbReference type="Pfam" id="PF00233">
    <property type="entry name" value="PDEase_I"/>
    <property type="match status" value="1"/>
</dbReference>